<dbReference type="Pfam" id="PF13622">
    <property type="entry name" value="4HBT_3"/>
    <property type="match status" value="1"/>
</dbReference>
<sequence>MTVTDNESRSTSLSEVLRAFDPAQEFAIPAGWTQGRTAYGGLTAALAVVAAQQTDGAPLPALRAAQFAFTAPATETMTVQARRLREGRSVTSVAVETRSGDSVAAQSTLVFAGARDSSVEHTLIARPDVAGPLDCPSVGARPGAQPTFTDHFERRIAGGAIPVTKAVEPEVLWWMRHRDAQGVDPAVALVALGDSLPPAAMTAFSDWAPISTVMWSIDICADEAVDPTGWFLLRSTSAVSRGGYSYQTMEAWDADGQLVMTGTQTVAIFT</sequence>
<accession>A0A3N4GEF3</accession>
<dbReference type="Pfam" id="PF20789">
    <property type="entry name" value="4HBT_3C"/>
    <property type="match status" value="1"/>
</dbReference>
<organism evidence="3 4">
    <name type="scientific">Gordonia oryzae</name>
    <dbReference type="NCBI Taxonomy" id="2487349"/>
    <lineage>
        <taxon>Bacteria</taxon>
        <taxon>Bacillati</taxon>
        <taxon>Actinomycetota</taxon>
        <taxon>Actinomycetes</taxon>
        <taxon>Mycobacteriales</taxon>
        <taxon>Gordoniaceae</taxon>
        <taxon>Gordonia</taxon>
    </lineage>
</organism>
<dbReference type="EMBL" id="RKMH01000007">
    <property type="protein sequence ID" value="RPA61179.1"/>
    <property type="molecule type" value="Genomic_DNA"/>
</dbReference>
<dbReference type="InterPro" id="IPR049450">
    <property type="entry name" value="ACOT8-like_C"/>
</dbReference>
<name>A0A3N4GEF3_9ACTN</name>
<feature type="domain" description="Acyl-CoA thioesterase-like C-terminal" evidence="2">
    <location>
        <begin position="132"/>
        <end position="267"/>
    </location>
</feature>
<feature type="domain" description="Acyl-CoA thioesterase-like N-terminal HotDog" evidence="1">
    <location>
        <begin position="29"/>
        <end position="111"/>
    </location>
</feature>
<dbReference type="Proteomes" id="UP000267536">
    <property type="component" value="Unassembled WGS sequence"/>
</dbReference>
<dbReference type="RefSeq" id="WP_123929521.1">
    <property type="nucleotide sequence ID" value="NZ_JBPSDP010000006.1"/>
</dbReference>
<keyword evidence="4" id="KW-1185">Reference proteome</keyword>
<dbReference type="OrthoDB" id="5418286at2"/>
<reference evidence="3 4" key="1">
    <citation type="submission" date="2018-11" db="EMBL/GenBank/DDBJ databases">
        <title>Draft genome sequence of Gordonia sp. RS15-1S isolated from rice stems.</title>
        <authorList>
            <person name="Muangham S."/>
        </authorList>
    </citation>
    <scope>NUCLEOTIDE SEQUENCE [LARGE SCALE GENOMIC DNA]</scope>
    <source>
        <strain evidence="3 4">RS15-1S</strain>
    </source>
</reference>
<comment type="caution">
    <text evidence="3">The sequence shown here is derived from an EMBL/GenBank/DDBJ whole genome shotgun (WGS) entry which is preliminary data.</text>
</comment>
<protein>
    <submittedName>
        <fullName evidence="3">Thioesterase family protein</fullName>
    </submittedName>
</protein>
<evidence type="ECO:0000313" key="3">
    <source>
        <dbReference type="EMBL" id="RPA61179.1"/>
    </source>
</evidence>
<dbReference type="Gene3D" id="2.40.160.210">
    <property type="entry name" value="Acyl-CoA thioesterase, double hotdog domain"/>
    <property type="match status" value="1"/>
</dbReference>
<dbReference type="InterPro" id="IPR042171">
    <property type="entry name" value="Acyl-CoA_hotdog"/>
</dbReference>
<evidence type="ECO:0000259" key="1">
    <source>
        <dbReference type="Pfam" id="PF13622"/>
    </source>
</evidence>
<proteinExistence type="predicted"/>
<dbReference type="SUPFAM" id="SSF54637">
    <property type="entry name" value="Thioesterase/thiol ester dehydrase-isomerase"/>
    <property type="match status" value="2"/>
</dbReference>
<dbReference type="InterPro" id="IPR029069">
    <property type="entry name" value="HotDog_dom_sf"/>
</dbReference>
<dbReference type="AlphaFoldDB" id="A0A3N4GEF3"/>
<evidence type="ECO:0000259" key="2">
    <source>
        <dbReference type="Pfam" id="PF20789"/>
    </source>
</evidence>
<evidence type="ECO:0000313" key="4">
    <source>
        <dbReference type="Proteomes" id="UP000267536"/>
    </source>
</evidence>
<gene>
    <name evidence="3" type="ORF">EF294_11180</name>
</gene>
<dbReference type="InterPro" id="IPR049449">
    <property type="entry name" value="TesB_ACOT8-like_N"/>
</dbReference>